<reference evidence="1" key="1">
    <citation type="journal article" date="2004" name="Plasmid">
        <title>Characterization of a theta-replicating plasmid from Streptococcus thermophilus.</title>
        <authorList>
            <person name="Turgeon N."/>
            <person name="Frenette M."/>
            <person name="Moineau S."/>
        </authorList>
    </citation>
    <scope>NUCLEOTIDE SEQUENCE</scope>
    <source>
        <plasmid evidence="1">pSMQ308</plasmid>
    </source>
</reference>
<geneLocation type="plasmid" evidence="1">
    <name>pSMQ308</name>
</geneLocation>
<sequence length="477" mass="55960">MVIRKLTGEEAGRLIIKNTIVTYEQTLEGKNLKPIFSQEELDEMVESVDLTETRNRDMYNRYVYLNDWTRKYRSISNTIYADAMSGLKTLLVYVNSMLLVQEALLAYSRIPLVEEKKEFEKNTKRLVLEKTDEQASFTLIELFPQVIRFSKSDKINKLLEKYKQEKPKSRYVKENYGKVTGNEDNEGLEELTKYNIVNDIFIFQMYPDLFFSGQKNQELIEYEVEAFKEDFSELIELVLEEVENTLKLEKLDFDRDINKEILSCDEALKNNYWDTERLLESLAYGYNERYLSNGVAFSKYPRTVISDFAEKKFKQLDEEFGFLSIMKNNGENIKFKNIKESIKNVKKYYQELIAYDRTIEVIADALEIPDYKVFKLGAEDIYNAYKAIKDSISSIEETVKLTYYANPSQVKTRLEALETAFKDFDLEGYKVPEKEQKELEMELKADLKTFKDYGSVAGEGLKLFQRLMPVKEGVEDD</sequence>
<name>Q6W4X4_STRTR</name>
<dbReference type="AlphaFoldDB" id="Q6W4X4"/>
<evidence type="ECO:0000313" key="1">
    <source>
        <dbReference type="EMBL" id="AAQ84066.1"/>
    </source>
</evidence>
<proteinExistence type="predicted"/>
<organism evidence="1">
    <name type="scientific">Streptococcus thermophilus</name>
    <dbReference type="NCBI Taxonomy" id="1308"/>
    <lineage>
        <taxon>Bacteria</taxon>
        <taxon>Bacillati</taxon>
        <taxon>Bacillota</taxon>
        <taxon>Bacilli</taxon>
        <taxon>Lactobacillales</taxon>
        <taxon>Streptococcaceae</taxon>
        <taxon>Streptococcus</taxon>
    </lineage>
</organism>
<accession>Q6W4X4</accession>
<keyword evidence="1" id="KW-0614">Plasmid</keyword>
<protein>
    <submittedName>
        <fullName evidence="1">Uncharacterized protein</fullName>
    </submittedName>
</protein>
<dbReference type="EMBL" id="AY312234">
    <property type="protein sequence ID" value="AAQ84066.1"/>
    <property type="molecule type" value="Genomic_DNA"/>
</dbReference>
<dbReference type="RefSeq" id="WP_011161222.1">
    <property type="nucleotide sequence ID" value="NC_005322.1"/>
</dbReference>